<dbReference type="EMBL" id="LT158599">
    <property type="protein sequence ID" value="CVK31657.1"/>
    <property type="molecule type" value="Genomic_DNA"/>
</dbReference>
<proteinExistence type="predicted"/>
<evidence type="ECO:0000313" key="3">
    <source>
        <dbReference type="Proteomes" id="UP000069850"/>
    </source>
</evidence>
<gene>
    <name evidence="2" type="ORF">MMAB1_0440</name>
</gene>
<organism evidence="2 3">
    <name type="scientific">Methanoculleus bourgensis</name>
    <dbReference type="NCBI Taxonomy" id="83986"/>
    <lineage>
        <taxon>Archaea</taxon>
        <taxon>Methanobacteriati</taxon>
        <taxon>Methanobacteriota</taxon>
        <taxon>Stenosarchaea group</taxon>
        <taxon>Methanomicrobia</taxon>
        <taxon>Methanomicrobiales</taxon>
        <taxon>Methanomicrobiaceae</taxon>
        <taxon>Methanoculleus</taxon>
    </lineage>
</organism>
<dbReference type="AlphaFoldDB" id="A0A0X3BHQ5"/>
<dbReference type="KEGG" id="mema:MMAB1_0440"/>
<evidence type="ECO:0000256" key="1">
    <source>
        <dbReference type="SAM" id="MobiDB-lite"/>
    </source>
</evidence>
<protein>
    <submittedName>
        <fullName evidence="2">Uncharacterized protein</fullName>
    </submittedName>
</protein>
<reference evidence="2 3" key="1">
    <citation type="submission" date="2016-01" db="EMBL/GenBank/DDBJ databases">
        <authorList>
            <person name="Manzoor S."/>
        </authorList>
    </citation>
    <scope>NUCLEOTIDE SEQUENCE [LARGE SCALE GENOMIC DNA]</scope>
    <source>
        <strain evidence="2">Methanoculleus sp MAB1</strain>
    </source>
</reference>
<sequence>MTEGTHGSPTIPARWVYAYDRHTSARETTGEVMTMTVYQRTRGARRAGPVVLCPGAGRAADDGPRDHQEDACPVPPGVDRSPGERER</sequence>
<name>A0A0X3BHQ5_9EURY</name>
<feature type="region of interest" description="Disordered" evidence="1">
    <location>
        <begin position="55"/>
        <end position="87"/>
    </location>
</feature>
<feature type="compositionally biased region" description="Basic and acidic residues" evidence="1">
    <location>
        <begin position="59"/>
        <end position="70"/>
    </location>
</feature>
<accession>A0A0X3BHQ5</accession>
<evidence type="ECO:0000313" key="2">
    <source>
        <dbReference type="EMBL" id="CVK31657.1"/>
    </source>
</evidence>
<dbReference type="Proteomes" id="UP000069850">
    <property type="component" value="Chromosome 1"/>
</dbReference>